<accession>A0A200QJ54</accession>
<dbReference type="GO" id="GO:0005509">
    <property type="term" value="F:calcium ion binding"/>
    <property type="evidence" value="ECO:0007669"/>
    <property type="project" value="InterPro"/>
</dbReference>
<evidence type="ECO:0000313" key="2">
    <source>
        <dbReference type="EMBL" id="OVA10459.1"/>
    </source>
</evidence>
<organism evidence="2 3">
    <name type="scientific">Macleaya cordata</name>
    <name type="common">Five-seeded plume-poppy</name>
    <name type="synonym">Bocconia cordata</name>
    <dbReference type="NCBI Taxonomy" id="56857"/>
    <lineage>
        <taxon>Eukaryota</taxon>
        <taxon>Viridiplantae</taxon>
        <taxon>Streptophyta</taxon>
        <taxon>Embryophyta</taxon>
        <taxon>Tracheophyta</taxon>
        <taxon>Spermatophyta</taxon>
        <taxon>Magnoliopsida</taxon>
        <taxon>Ranunculales</taxon>
        <taxon>Papaveraceae</taxon>
        <taxon>Papaveroideae</taxon>
        <taxon>Macleaya</taxon>
    </lineage>
</organism>
<name>A0A200QJ54_MACCD</name>
<evidence type="ECO:0000313" key="3">
    <source>
        <dbReference type="Proteomes" id="UP000195402"/>
    </source>
</evidence>
<dbReference type="OrthoDB" id="26525at2759"/>
<dbReference type="AlphaFoldDB" id="A0A200QJ54"/>
<reference evidence="2 3" key="1">
    <citation type="journal article" date="2017" name="Mol. Plant">
        <title>The Genome of Medicinal Plant Macleaya cordata Provides New Insights into Benzylisoquinoline Alkaloids Metabolism.</title>
        <authorList>
            <person name="Liu X."/>
            <person name="Liu Y."/>
            <person name="Huang P."/>
            <person name="Ma Y."/>
            <person name="Qing Z."/>
            <person name="Tang Q."/>
            <person name="Cao H."/>
            <person name="Cheng P."/>
            <person name="Zheng Y."/>
            <person name="Yuan Z."/>
            <person name="Zhou Y."/>
            <person name="Liu J."/>
            <person name="Tang Z."/>
            <person name="Zhuo Y."/>
            <person name="Zhang Y."/>
            <person name="Yu L."/>
            <person name="Huang J."/>
            <person name="Yang P."/>
            <person name="Peng Q."/>
            <person name="Zhang J."/>
            <person name="Jiang W."/>
            <person name="Zhang Z."/>
            <person name="Lin K."/>
            <person name="Ro D.K."/>
            <person name="Chen X."/>
            <person name="Xiong X."/>
            <person name="Shang Y."/>
            <person name="Huang S."/>
            <person name="Zeng J."/>
        </authorList>
    </citation>
    <scope>NUCLEOTIDE SEQUENCE [LARGE SCALE GENOMIC DNA]</scope>
    <source>
        <strain evidence="3">cv. BLH2017</strain>
        <tissue evidence="2">Root</tissue>
    </source>
</reference>
<feature type="domain" description="EF-hand" evidence="1">
    <location>
        <begin position="16"/>
        <end position="51"/>
    </location>
</feature>
<gene>
    <name evidence="2" type="ORF">BVC80_8983g33</name>
</gene>
<dbReference type="EMBL" id="MVGT01001902">
    <property type="protein sequence ID" value="OVA10459.1"/>
    <property type="molecule type" value="Genomic_DNA"/>
</dbReference>
<dbReference type="InParanoid" id="A0A200QJ54"/>
<sequence length="97" mass="11218">MASKYTNDDNSSHPHHDNDELDQLLKILDHDGDCKITEAELAAALRKHKVWFCGWKAWWTMQVADINKDKVVKGNKEMRKLLELVKNKYPALIKVSS</sequence>
<keyword evidence="3" id="KW-1185">Reference proteome</keyword>
<comment type="caution">
    <text evidence="2">The sequence shown here is derived from an EMBL/GenBank/DDBJ whole genome shotgun (WGS) entry which is preliminary data.</text>
</comment>
<dbReference type="PROSITE" id="PS50222">
    <property type="entry name" value="EF_HAND_2"/>
    <property type="match status" value="1"/>
</dbReference>
<evidence type="ECO:0000259" key="1">
    <source>
        <dbReference type="PROSITE" id="PS50222"/>
    </source>
</evidence>
<dbReference type="Gene3D" id="1.10.238.10">
    <property type="entry name" value="EF-hand"/>
    <property type="match status" value="1"/>
</dbReference>
<protein>
    <submittedName>
        <fullName evidence="2">EF-hand domain</fullName>
    </submittedName>
</protein>
<dbReference type="Proteomes" id="UP000195402">
    <property type="component" value="Unassembled WGS sequence"/>
</dbReference>
<dbReference type="InterPro" id="IPR002048">
    <property type="entry name" value="EF_hand_dom"/>
</dbReference>
<proteinExistence type="predicted"/>
<dbReference type="InterPro" id="IPR011992">
    <property type="entry name" value="EF-hand-dom_pair"/>
</dbReference>
<dbReference type="SUPFAM" id="SSF47473">
    <property type="entry name" value="EF-hand"/>
    <property type="match status" value="1"/>
</dbReference>